<name>A0A9P6TJ62_9BASI</name>
<protein>
    <submittedName>
        <fullName evidence="2">Uncharacterized protein</fullName>
    </submittedName>
</protein>
<feature type="region of interest" description="Disordered" evidence="1">
    <location>
        <begin position="1"/>
        <end position="24"/>
    </location>
</feature>
<keyword evidence="3" id="KW-1185">Reference proteome</keyword>
<sequence length="197" mass="22421">MSDDQAGLSRMDRWRRTGGLKTDPIEGQLRDRRVKARPEELGRTCARTPSRDEMPTFVELTVIWWQHLDRYEPTRKNLLKPFLAPAHPFILPSPSNSFHIPFNTSAPINPHESNPGRVGLNPASPTHPHHFLPVHSPHPFHSGIHLLAEPLSTSIHIRTSYTRSTGLYQQATPHRQSFTSLLRQFISIRQDPVGRGC</sequence>
<comment type="caution">
    <text evidence="2">The sequence shown here is derived from an EMBL/GenBank/DDBJ whole genome shotgun (WGS) entry which is preliminary data.</text>
</comment>
<accession>A0A9P6TJ62</accession>
<reference evidence="2" key="1">
    <citation type="submission" date="2013-11" db="EMBL/GenBank/DDBJ databases">
        <title>Genome sequence of the fusiform rust pathogen reveals effectors for host alternation and coevolution with pine.</title>
        <authorList>
            <consortium name="DOE Joint Genome Institute"/>
            <person name="Smith K."/>
            <person name="Pendleton A."/>
            <person name="Kubisiak T."/>
            <person name="Anderson C."/>
            <person name="Salamov A."/>
            <person name="Aerts A."/>
            <person name="Riley R."/>
            <person name="Clum A."/>
            <person name="Lindquist E."/>
            <person name="Ence D."/>
            <person name="Campbell M."/>
            <person name="Kronenberg Z."/>
            <person name="Feau N."/>
            <person name="Dhillon B."/>
            <person name="Hamelin R."/>
            <person name="Burleigh J."/>
            <person name="Smith J."/>
            <person name="Yandell M."/>
            <person name="Nelson C."/>
            <person name="Grigoriev I."/>
            <person name="Davis J."/>
        </authorList>
    </citation>
    <scope>NUCLEOTIDE SEQUENCE</scope>
    <source>
        <strain evidence="2">G11</strain>
    </source>
</reference>
<dbReference type="AlphaFoldDB" id="A0A9P6TJ62"/>
<evidence type="ECO:0000313" key="3">
    <source>
        <dbReference type="Proteomes" id="UP000886653"/>
    </source>
</evidence>
<dbReference type="Proteomes" id="UP000886653">
    <property type="component" value="Unassembled WGS sequence"/>
</dbReference>
<proteinExistence type="predicted"/>
<gene>
    <name evidence="2" type="ORF">CROQUDRAFT_85584</name>
</gene>
<evidence type="ECO:0000256" key="1">
    <source>
        <dbReference type="SAM" id="MobiDB-lite"/>
    </source>
</evidence>
<organism evidence="2 3">
    <name type="scientific">Cronartium quercuum f. sp. fusiforme G11</name>
    <dbReference type="NCBI Taxonomy" id="708437"/>
    <lineage>
        <taxon>Eukaryota</taxon>
        <taxon>Fungi</taxon>
        <taxon>Dikarya</taxon>
        <taxon>Basidiomycota</taxon>
        <taxon>Pucciniomycotina</taxon>
        <taxon>Pucciniomycetes</taxon>
        <taxon>Pucciniales</taxon>
        <taxon>Coleosporiaceae</taxon>
        <taxon>Cronartium</taxon>
    </lineage>
</organism>
<dbReference type="EMBL" id="MU167208">
    <property type="protein sequence ID" value="KAG0152483.1"/>
    <property type="molecule type" value="Genomic_DNA"/>
</dbReference>
<evidence type="ECO:0000313" key="2">
    <source>
        <dbReference type="EMBL" id="KAG0152483.1"/>
    </source>
</evidence>